<comment type="caution">
    <text evidence="1">The sequence shown here is derived from an EMBL/GenBank/DDBJ whole genome shotgun (WGS) entry which is preliminary data.</text>
</comment>
<gene>
    <name evidence="1" type="ORF">CPELLU_LOCUS14168</name>
</gene>
<keyword evidence="2" id="KW-1185">Reference proteome</keyword>
<dbReference type="OrthoDB" id="2432073at2759"/>
<name>A0A9N9IMA3_9GLOM</name>
<sequence>YCYNDENNEFLFISEYQLEKYHQIYNKIKIINNLKEDNLNNNEFEKLKTTMNNNEETFIKQIKDIKARIHKSTGKSSHTAISFFTIIKIINFILSYANKWELPSPEQKIIEWNKHIEAANNERKYYKKLLKESSKLIEENYQRTTPNLAKELPGKAPNPMKKLENKLNLSKFHGRKLLENSSKENYERKAPNLTQKIIK</sequence>
<dbReference type="AlphaFoldDB" id="A0A9N9IMA3"/>
<feature type="non-terminal residue" evidence="1">
    <location>
        <position position="199"/>
    </location>
</feature>
<dbReference type="Proteomes" id="UP000789759">
    <property type="component" value="Unassembled WGS sequence"/>
</dbReference>
<accession>A0A9N9IMA3</accession>
<organism evidence="1 2">
    <name type="scientific">Cetraspora pellucida</name>
    <dbReference type="NCBI Taxonomy" id="1433469"/>
    <lineage>
        <taxon>Eukaryota</taxon>
        <taxon>Fungi</taxon>
        <taxon>Fungi incertae sedis</taxon>
        <taxon>Mucoromycota</taxon>
        <taxon>Glomeromycotina</taxon>
        <taxon>Glomeromycetes</taxon>
        <taxon>Diversisporales</taxon>
        <taxon>Gigasporaceae</taxon>
        <taxon>Cetraspora</taxon>
    </lineage>
</organism>
<evidence type="ECO:0000313" key="1">
    <source>
        <dbReference type="EMBL" id="CAG8742432.1"/>
    </source>
</evidence>
<dbReference type="EMBL" id="CAJVQA010016345">
    <property type="protein sequence ID" value="CAG8742432.1"/>
    <property type="molecule type" value="Genomic_DNA"/>
</dbReference>
<evidence type="ECO:0000313" key="2">
    <source>
        <dbReference type="Proteomes" id="UP000789759"/>
    </source>
</evidence>
<proteinExistence type="predicted"/>
<reference evidence="1" key="1">
    <citation type="submission" date="2021-06" db="EMBL/GenBank/DDBJ databases">
        <authorList>
            <person name="Kallberg Y."/>
            <person name="Tangrot J."/>
            <person name="Rosling A."/>
        </authorList>
    </citation>
    <scope>NUCLEOTIDE SEQUENCE</scope>
    <source>
        <strain evidence="1">FL966</strain>
    </source>
</reference>
<protein>
    <submittedName>
        <fullName evidence="1">3558_t:CDS:1</fullName>
    </submittedName>
</protein>